<evidence type="ECO:0000256" key="1">
    <source>
        <dbReference type="ARBA" id="ARBA00009156"/>
    </source>
</evidence>
<feature type="domain" description="Carbohydrate kinase FGGY C-terminal" evidence="5">
    <location>
        <begin position="277"/>
        <end position="474"/>
    </location>
</feature>
<keyword evidence="2 6" id="KW-0808">Transferase</keyword>
<name>A0AAU7PQN4_9FIRM</name>
<reference evidence="6" key="1">
    <citation type="submission" date="2024-06" db="EMBL/GenBank/DDBJ databases">
        <title>Lacrimispora cavernae sp. nov., a novel anaerobe isolated from bat guano pile inside a cave.</title>
        <authorList>
            <person name="Miller S.L."/>
            <person name="Lu N."/>
            <person name="King J."/>
            <person name="Sankaranarayanan K."/>
            <person name="Lawson P.A."/>
        </authorList>
    </citation>
    <scope>NUCLEOTIDE SEQUENCE</scope>
    <source>
        <strain evidence="6">BS-2</strain>
    </source>
</reference>
<dbReference type="EC" id="2.7.1.-" evidence="6"/>
<dbReference type="CDD" id="cd07809">
    <property type="entry name" value="ASKHA_NBD_FGGY_BaXK-like"/>
    <property type="match status" value="1"/>
</dbReference>
<evidence type="ECO:0000259" key="5">
    <source>
        <dbReference type="Pfam" id="PF02782"/>
    </source>
</evidence>
<dbReference type="PANTHER" id="PTHR43095">
    <property type="entry name" value="SUGAR KINASE"/>
    <property type="match status" value="1"/>
</dbReference>
<dbReference type="Pfam" id="PF02782">
    <property type="entry name" value="FGGY_C"/>
    <property type="match status" value="1"/>
</dbReference>
<gene>
    <name evidence="6" type="ORF">ABFV83_20110</name>
</gene>
<organism evidence="6">
    <name type="scientific">Lacrimispora sp. BS-2</name>
    <dbReference type="NCBI Taxonomy" id="3151850"/>
    <lineage>
        <taxon>Bacteria</taxon>
        <taxon>Bacillati</taxon>
        <taxon>Bacillota</taxon>
        <taxon>Clostridia</taxon>
        <taxon>Lachnospirales</taxon>
        <taxon>Lachnospiraceae</taxon>
        <taxon>Lacrimispora</taxon>
    </lineage>
</organism>
<dbReference type="EMBL" id="CP157940">
    <property type="protein sequence ID" value="XBS54066.1"/>
    <property type="molecule type" value="Genomic_DNA"/>
</dbReference>
<accession>A0AAU7PQN4</accession>
<dbReference type="InterPro" id="IPR043129">
    <property type="entry name" value="ATPase_NBD"/>
</dbReference>
<dbReference type="GO" id="GO:0005975">
    <property type="term" value="P:carbohydrate metabolic process"/>
    <property type="evidence" value="ECO:0007669"/>
    <property type="project" value="InterPro"/>
</dbReference>
<dbReference type="Pfam" id="PF00370">
    <property type="entry name" value="FGGY_N"/>
    <property type="match status" value="1"/>
</dbReference>
<evidence type="ECO:0000256" key="3">
    <source>
        <dbReference type="ARBA" id="ARBA00022777"/>
    </source>
</evidence>
<dbReference type="Gene3D" id="3.30.420.40">
    <property type="match status" value="2"/>
</dbReference>
<dbReference type="GO" id="GO:0016301">
    <property type="term" value="F:kinase activity"/>
    <property type="evidence" value="ECO:0007669"/>
    <property type="project" value="UniProtKB-KW"/>
</dbReference>
<dbReference type="AlphaFoldDB" id="A0AAU7PQN4"/>
<feature type="domain" description="Carbohydrate kinase FGGY N-terminal" evidence="4">
    <location>
        <begin position="16"/>
        <end position="241"/>
    </location>
</feature>
<evidence type="ECO:0000259" key="4">
    <source>
        <dbReference type="Pfam" id="PF00370"/>
    </source>
</evidence>
<evidence type="ECO:0000256" key="2">
    <source>
        <dbReference type="ARBA" id="ARBA00022679"/>
    </source>
</evidence>
<proteinExistence type="inferred from homology"/>
<protein>
    <submittedName>
        <fullName evidence="6">FGGY-family carbohydrate kinase</fullName>
        <ecNumber evidence="6">2.7.1.-</ecNumber>
    </submittedName>
</protein>
<sequence>MMDKQIGACIKEGKTALGIELGSTRIKAVLVDENHNPIASGSHDWENRYLNGMWTYSIPDIWEGVRESYRKMAEEVKVRYGETLTTIGAIGFSAMMHGYMAFDREGELLVPFRTWRNTMTEEASKKLTELFSFQIPQRWSVAHLYQAILNKEEHVPKIDYLVTLEGYIHWKLTGERVLGIGDCAGMFPVDSGTKDFHKRMVEQFDELVAPRQFPWKLRDIMPRVLTAGERAGILTEKGAGLLDASGNLRPGIPLCPPEGDAGTGMTATNSVAKRTGNVSAGTSVFAMVVLEKELSRAYPEIDIVTTPAGDAVAMVHCNNCTSDLNAWVSLFEEFADAMGMKIDRNTLFSTLYQKALEGDKDGGGMLSYGYLSGEHITHFEEGRPVFVRTPESRFNLANFMRVHLYTALGALKMGMDILFEEGVRLNVLLGHGGLFKTREVGQRIMAAALGVPVSVMETAGEGGAWGAALLASYMLHKEEGETLDHYLAEKVFKDKEAARLEPDPEDEAGFQAFMERYKKGLSIERAAVDSLK</sequence>
<evidence type="ECO:0000313" key="6">
    <source>
        <dbReference type="EMBL" id="XBS54066.1"/>
    </source>
</evidence>
<dbReference type="InterPro" id="IPR018484">
    <property type="entry name" value="FGGY_N"/>
</dbReference>
<dbReference type="RefSeq" id="WP_349946463.1">
    <property type="nucleotide sequence ID" value="NZ_CP157940.1"/>
</dbReference>
<dbReference type="SUPFAM" id="SSF53067">
    <property type="entry name" value="Actin-like ATPase domain"/>
    <property type="match status" value="2"/>
</dbReference>
<dbReference type="PANTHER" id="PTHR43095:SF5">
    <property type="entry name" value="XYLULOSE KINASE"/>
    <property type="match status" value="1"/>
</dbReference>
<dbReference type="InterPro" id="IPR018485">
    <property type="entry name" value="FGGY_C"/>
</dbReference>
<keyword evidence="3 6" id="KW-0418">Kinase</keyword>
<comment type="similarity">
    <text evidence="1">Belongs to the FGGY kinase family.</text>
</comment>
<dbReference type="InterPro" id="IPR050406">
    <property type="entry name" value="FGGY_Carb_Kinase"/>
</dbReference>